<accession>W9RCY3</accession>
<dbReference type="AlphaFoldDB" id="W9RCY3"/>
<dbReference type="Pfam" id="PF12146">
    <property type="entry name" value="Hydrolase_4"/>
    <property type="match status" value="1"/>
</dbReference>
<reference evidence="3" key="1">
    <citation type="submission" date="2013-01" db="EMBL/GenBank/DDBJ databases">
        <title>Draft Genome Sequence of a Mulberry Tree, Morus notabilis C.K. Schneid.</title>
        <authorList>
            <person name="He N."/>
            <person name="Zhao S."/>
        </authorList>
    </citation>
    <scope>NUCLEOTIDE SEQUENCE</scope>
</reference>
<gene>
    <name evidence="2" type="ORF">L484_025431</name>
</gene>
<dbReference type="InterPro" id="IPR022742">
    <property type="entry name" value="Hydrolase_4"/>
</dbReference>
<evidence type="ECO:0000259" key="1">
    <source>
        <dbReference type="Pfam" id="PF12146"/>
    </source>
</evidence>
<dbReference type="PANTHER" id="PTHR11614">
    <property type="entry name" value="PHOSPHOLIPASE-RELATED"/>
    <property type="match status" value="1"/>
</dbReference>
<keyword evidence="3" id="KW-1185">Reference proteome</keyword>
<dbReference type="eggNOG" id="KOG1455">
    <property type="taxonomic scope" value="Eukaryota"/>
</dbReference>
<dbReference type="InterPro" id="IPR051044">
    <property type="entry name" value="MAG_DAG_Lipase"/>
</dbReference>
<dbReference type="Gene3D" id="3.40.50.1820">
    <property type="entry name" value="alpha/beta hydrolase"/>
    <property type="match status" value="1"/>
</dbReference>
<name>W9RCY3_9ROSA</name>
<dbReference type="PRINTS" id="PR00111">
    <property type="entry name" value="ABHYDROLASE"/>
</dbReference>
<dbReference type="SUPFAM" id="SSF53474">
    <property type="entry name" value="alpha/beta-Hydrolases"/>
    <property type="match status" value="1"/>
</dbReference>
<dbReference type="FunFam" id="3.40.50.1820:FF:000036">
    <property type="entry name" value="Alpha/beta-Hydrolases superfamily protein"/>
    <property type="match status" value="1"/>
</dbReference>
<organism evidence="2 3">
    <name type="scientific">Morus notabilis</name>
    <dbReference type="NCBI Taxonomy" id="981085"/>
    <lineage>
        <taxon>Eukaryota</taxon>
        <taxon>Viridiplantae</taxon>
        <taxon>Streptophyta</taxon>
        <taxon>Embryophyta</taxon>
        <taxon>Tracheophyta</taxon>
        <taxon>Spermatophyta</taxon>
        <taxon>Magnoliopsida</taxon>
        <taxon>eudicotyledons</taxon>
        <taxon>Gunneridae</taxon>
        <taxon>Pentapetalae</taxon>
        <taxon>rosids</taxon>
        <taxon>fabids</taxon>
        <taxon>Rosales</taxon>
        <taxon>Moraceae</taxon>
        <taxon>Moreae</taxon>
        <taxon>Morus</taxon>
    </lineage>
</organism>
<dbReference type="InterPro" id="IPR000073">
    <property type="entry name" value="AB_hydrolase_1"/>
</dbReference>
<proteinExistence type="predicted"/>
<sequence>MGASGLTIGGANPQIAHVSLFFFCPPQAHETDDISYEEGHVNNSRGLQLFTCQWLPKNQDPKALIFIFHGYAMECSVTMKSTAVRLVKAGFAIYGIDYEGHGKSGGLQGLVNNFDNVVDDCSDHFTTICEKKENKGKLRFLLGESLGGAIALLVHKKKPHFWDGAVLVAPMCKIADDVKPHPVVISILTKLSKIIPTWKIIPTNDIIDLAFKVPEVRQAVRTNPYCYKGRPRLKTGYELLRVSTALEKELEKISLPFIVLHGGEDRVTDKSVSKQLYEVALSPDKTFKLYPGMWHGLLYGEPPENIDIVFSDIIGWLNEIVASGNARLENEIKAENDPFAQKTQ</sequence>
<feature type="domain" description="Serine aminopeptidase S33" evidence="1">
    <location>
        <begin position="59"/>
        <end position="300"/>
    </location>
</feature>
<dbReference type="Proteomes" id="UP000030645">
    <property type="component" value="Unassembled WGS sequence"/>
</dbReference>
<evidence type="ECO:0000313" key="3">
    <source>
        <dbReference type="Proteomes" id="UP000030645"/>
    </source>
</evidence>
<protein>
    <recommendedName>
        <fullName evidence="1">Serine aminopeptidase S33 domain-containing protein</fullName>
    </recommendedName>
</protein>
<dbReference type="EMBL" id="KE344510">
    <property type="protein sequence ID" value="EXB65350.1"/>
    <property type="molecule type" value="Genomic_DNA"/>
</dbReference>
<evidence type="ECO:0000313" key="2">
    <source>
        <dbReference type="EMBL" id="EXB65350.1"/>
    </source>
</evidence>
<dbReference type="InterPro" id="IPR029058">
    <property type="entry name" value="AB_hydrolase_fold"/>
</dbReference>
<dbReference type="STRING" id="981085.W9RCY3"/>